<sequence length="105" mass="11549">MEKMKFAKKKKVMEAMDEKLGLEKGYIRKAFSAKGEHQTFIGTKVSHYSPCPCPDLVDGLRANTDAGGIILLFQDDEVGGLQIPKDGQWIDVQPVKNSIVITPGT</sequence>
<dbReference type="InterPro" id="IPR044861">
    <property type="entry name" value="IPNS-like_FE2OG_OXY"/>
</dbReference>
<name>A0AAV8PPM7_ENSVE</name>
<dbReference type="Gene3D" id="2.60.120.330">
    <property type="entry name" value="B-lactam Antibiotic, Isopenicillin N Synthase, Chain"/>
    <property type="match status" value="1"/>
</dbReference>
<comment type="caution">
    <text evidence="4">The sequence shown here is derived from an EMBL/GenBank/DDBJ whole genome shotgun (WGS) entry which is preliminary data.</text>
</comment>
<dbReference type="GO" id="GO:0046872">
    <property type="term" value="F:metal ion binding"/>
    <property type="evidence" value="ECO:0007669"/>
    <property type="project" value="UniProtKB-KW"/>
</dbReference>
<dbReference type="InterPro" id="IPR050295">
    <property type="entry name" value="Plant_2OG-oxidoreductases"/>
</dbReference>
<dbReference type="PANTHER" id="PTHR47991">
    <property type="entry name" value="OXOGLUTARATE/IRON-DEPENDENT DIOXYGENASE"/>
    <property type="match status" value="1"/>
</dbReference>
<gene>
    <name evidence="4" type="ORF">OPV22_032471</name>
</gene>
<organism evidence="4 5">
    <name type="scientific">Ensete ventricosum</name>
    <name type="common">Abyssinian banana</name>
    <name type="synonym">Musa ensete</name>
    <dbReference type="NCBI Taxonomy" id="4639"/>
    <lineage>
        <taxon>Eukaryota</taxon>
        <taxon>Viridiplantae</taxon>
        <taxon>Streptophyta</taxon>
        <taxon>Embryophyta</taxon>
        <taxon>Tracheophyta</taxon>
        <taxon>Spermatophyta</taxon>
        <taxon>Magnoliopsida</taxon>
        <taxon>Liliopsida</taxon>
        <taxon>Zingiberales</taxon>
        <taxon>Musaceae</taxon>
        <taxon>Ensete</taxon>
    </lineage>
</organism>
<evidence type="ECO:0000256" key="1">
    <source>
        <dbReference type="ARBA" id="ARBA00022723"/>
    </source>
</evidence>
<evidence type="ECO:0000313" key="5">
    <source>
        <dbReference type="Proteomes" id="UP001222027"/>
    </source>
</evidence>
<evidence type="ECO:0000256" key="2">
    <source>
        <dbReference type="ARBA" id="ARBA00023004"/>
    </source>
</evidence>
<keyword evidence="2" id="KW-0408">Iron</keyword>
<dbReference type="SUPFAM" id="SSF51197">
    <property type="entry name" value="Clavaminate synthase-like"/>
    <property type="match status" value="1"/>
</dbReference>
<dbReference type="EMBL" id="JAQQAF010000009">
    <property type="protein sequence ID" value="KAJ8459545.1"/>
    <property type="molecule type" value="Genomic_DNA"/>
</dbReference>
<dbReference type="Pfam" id="PF03171">
    <property type="entry name" value="2OG-FeII_Oxy"/>
    <property type="match status" value="1"/>
</dbReference>
<keyword evidence="5" id="KW-1185">Reference proteome</keyword>
<dbReference type="AlphaFoldDB" id="A0AAV8PPM7"/>
<dbReference type="Proteomes" id="UP001222027">
    <property type="component" value="Unassembled WGS sequence"/>
</dbReference>
<proteinExistence type="predicted"/>
<evidence type="ECO:0000313" key="4">
    <source>
        <dbReference type="EMBL" id="KAJ8459545.1"/>
    </source>
</evidence>
<reference evidence="4 5" key="1">
    <citation type="submission" date="2022-12" db="EMBL/GenBank/DDBJ databases">
        <title>Chromosome-scale assembly of the Ensete ventricosum genome.</title>
        <authorList>
            <person name="Dussert Y."/>
            <person name="Stocks J."/>
            <person name="Wendawek A."/>
            <person name="Woldeyes F."/>
            <person name="Nichols R.A."/>
            <person name="Borrell J.S."/>
        </authorList>
    </citation>
    <scope>NUCLEOTIDE SEQUENCE [LARGE SCALE GENOMIC DNA]</scope>
    <source>
        <strain evidence="5">cv. Maze</strain>
        <tissue evidence="4">Seeds</tissue>
    </source>
</reference>
<keyword evidence="1" id="KW-0479">Metal-binding</keyword>
<accession>A0AAV8PPM7</accession>
<dbReference type="InterPro" id="IPR027443">
    <property type="entry name" value="IPNS-like_sf"/>
</dbReference>
<feature type="domain" description="Isopenicillin N synthase-like Fe(2+) 2OG dioxygenase" evidence="3">
    <location>
        <begin position="45"/>
        <end position="104"/>
    </location>
</feature>
<evidence type="ECO:0000259" key="3">
    <source>
        <dbReference type="Pfam" id="PF03171"/>
    </source>
</evidence>
<protein>
    <recommendedName>
        <fullName evidence="3">Isopenicillin N synthase-like Fe(2+) 2OG dioxygenase domain-containing protein</fullName>
    </recommendedName>
</protein>